<accession>F8K234</accession>
<protein>
    <recommendedName>
        <fullName evidence="2">DUF8094 domain-containing protein</fullName>
    </recommendedName>
</protein>
<feature type="domain" description="DUF8094" evidence="2">
    <location>
        <begin position="45"/>
        <end position="316"/>
    </location>
</feature>
<dbReference type="RefSeq" id="WP_014142115.1">
    <property type="nucleotide sequence ID" value="NC_016111.1"/>
</dbReference>
<proteinExistence type="predicted"/>
<accession>G8WW72</accession>
<keyword evidence="4" id="KW-1185">Reference proteome</keyword>
<feature type="signal peptide" evidence="1">
    <location>
        <begin position="1"/>
        <end position="33"/>
    </location>
</feature>
<sequence length="339" mass="36051">MTAPSAHPRPFRRLRRRLPAAAAVLLLATGAGGCVTVHGERALLPATGKADAERTVRHFVEATNVANGKLDPGPAGQVETGALALIDGAGLKARHVNHPAGNPGYQPLVFHDTRYLIPRQRGWPKWFVVDTAENRDASRWLLVFTRGGSHEAWRASYLNVVAPAELPVFATDGDGYAEPVGPTAQGLAVQPGQLGARYTDYLQHGEKGAALFAGGAWTSGLRQTRRTRYAPTPEVYTQFADEAADPAQYPPVALRLADGGALVFFTTHHLMRQTVAHGPVKVTDPQIAALLTGTPGKSVTLVDLAEQVVRVPPEATGGAANHQVTFLNRIEGTVSASGR</sequence>
<gene>
    <name evidence="3" type="ordered locus">SCATT_13570</name>
</gene>
<dbReference type="Pfam" id="PF26366">
    <property type="entry name" value="DUF8094"/>
    <property type="match status" value="1"/>
</dbReference>
<dbReference type="PATRIC" id="fig|1003195.11.peg.2939"/>
<reference evidence="4" key="1">
    <citation type="submission" date="2011-12" db="EMBL/GenBank/DDBJ databases">
        <title>Complete genome sequence of Streptomyces cattleya strain DSM 46488.</title>
        <authorList>
            <person name="Ou H.-Y."/>
            <person name="Li P."/>
            <person name="Zhao C."/>
            <person name="O'Hagan D."/>
            <person name="Deng Z."/>
        </authorList>
    </citation>
    <scope>NUCLEOTIDE SEQUENCE [LARGE SCALE GENOMIC DNA]</scope>
    <source>
        <strain evidence="4">ATCC 35852 / DSM 46488 / JCM 4925 / NBRC 14057 / NRRL 8057</strain>
    </source>
</reference>
<dbReference type="HOGENOM" id="CLU_067337_0_0_11"/>
<evidence type="ECO:0000313" key="4">
    <source>
        <dbReference type="Proteomes" id="UP000007842"/>
    </source>
</evidence>
<evidence type="ECO:0000259" key="2">
    <source>
        <dbReference type="Pfam" id="PF26366"/>
    </source>
</evidence>
<dbReference type="STRING" id="1003195.SCATT_13570"/>
<evidence type="ECO:0000313" key="3">
    <source>
        <dbReference type="EMBL" id="AEW93728.1"/>
    </source>
</evidence>
<dbReference type="eggNOG" id="ENOG502ZCCY">
    <property type="taxonomic scope" value="Bacteria"/>
</dbReference>
<dbReference type="KEGG" id="scy:SCATT_13570"/>
<dbReference type="EMBL" id="CP003219">
    <property type="protein sequence ID" value="AEW93728.1"/>
    <property type="molecule type" value="Genomic_DNA"/>
</dbReference>
<dbReference type="Proteomes" id="UP000007842">
    <property type="component" value="Chromosome"/>
</dbReference>
<dbReference type="KEGG" id="sct:SCAT_1357"/>
<dbReference type="InterPro" id="IPR058407">
    <property type="entry name" value="DUF8094"/>
</dbReference>
<keyword evidence="1" id="KW-0732">Signal</keyword>
<dbReference type="AlphaFoldDB" id="F8K234"/>
<organism evidence="3 4">
    <name type="scientific">Streptantibioticus cattleyicolor (strain ATCC 35852 / DSM 46488 / JCM 4925 / NBRC 14057 / NRRL 8057)</name>
    <name type="common">Streptomyces cattleya</name>
    <dbReference type="NCBI Taxonomy" id="1003195"/>
    <lineage>
        <taxon>Bacteria</taxon>
        <taxon>Bacillati</taxon>
        <taxon>Actinomycetota</taxon>
        <taxon>Actinomycetes</taxon>
        <taxon>Kitasatosporales</taxon>
        <taxon>Streptomycetaceae</taxon>
        <taxon>Streptantibioticus</taxon>
    </lineage>
</organism>
<dbReference type="OrthoDB" id="3510378at2"/>
<name>F8K234_STREN</name>
<feature type="chain" id="PRO_5003379005" description="DUF8094 domain-containing protein" evidence="1">
    <location>
        <begin position="34"/>
        <end position="339"/>
    </location>
</feature>
<evidence type="ECO:0000256" key="1">
    <source>
        <dbReference type="SAM" id="SignalP"/>
    </source>
</evidence>